<dbReference type="PROSITE" id="PS50293">
    <property type="entry name" value="TPR_REGION"/>
    <property type="match status" value="1"/>
</dbReference>
<accession>A0AA35CPP5</accession>
<dbReference type="InterPro" id="IPR019734">
    <property type="entry name" value="TPR_rpt"/>
</dbReference>
<protein>
    <recommendedName>
        <fullName evidence="4">Tetratricopeptide repeat protein</fullName>
    </recommendedName>
</protein>
<dbReference type="KEGG" id="cmic:caldi_29470"/>
<dbReference type="Pfam" id="PF13181">
    <property type="entry name" value="TPR_8"/>
    <property type="match status" value="1"/>
</dbReference>
<dbReference type="RefSeq" id="WP_264842480.1">
    <property type="nucleotide sequence ID" value="NZ_AP025628.1"/>
</dbReference>
<dbReference type="Pfam" id="PF13432">
    <property type="entry name" value="TPR_16"/>
    <property type="match status" value="1"/>
</dbReference>
<evidence type="ECO:0000256" key="1">
    <source>
        <dbReference type="PROSITE-ProRule" id="PRU00339"/>
    </source>
</evidence>
<dbReference type="EMBL" id="AP025628">
    <property type="protein sequence ID" value="BDG61857.1"/>
    <property type="molecule type" value="Genomic_DNA"/>
</dbReference>
<feature type="repeat" description="TPR" evidence="1">
    <location>
        <begin position="6"/>
        <end position="39"/>
    </location>
</feature>
<dbReference type="Proteomes" id="UP001163687">
    <property type="component" value="Chromosome"/>
</dbReference>
<dbReference type="AlphaFoldDB" id="A0AA35CPP5"/>
<feature type="repeat" description="TPR" evidence="1">
    <location>
        <begin position="40"/>
        <end position="73"/>
    </location>
</feature>
<dbReference type="PANTHER" id="PTHR44998">
    <property type="match status" value="1"/>
</dbReference>
<dbReference type="SUPFAM" id="SSF48452">
    <property type="entry name" value="TPR-like"/>
    <property type="match status" value="1"/>
</dbReference>
<dbReference type="SMART" id="SM00028">
    <property type="entry name" value="TPR"/>
    <property type="match status" value="4"/>
</dbReference>
<dbReference type="Pfam" id="PF13428">
    <property type="entry name" value="TPR_14"/>
    <property type="match status" value="1"/>
</dbReference>
<proteinExistence type="predicted"/>
<keyword evidence="1" id="KW-0802">TPR repeat</keyword>
<sequence length="179" mass="18639">MSAGPADELRARADAAYAAGDLDRAADLYRRVLADHPDDVHALSRTGAILAQTGDLDGAERALRRALAVDPMHAPAHSNLGNVLYTRGDYAGALACYQKAAALDPGSPIYHDNLHAAYKRLGRIGEAVAAYRRARRLEAARRAAADVPAGRGGGRPAAGCLPGLLLVFAAVAFLMASAS</sequence>
<gene>
    <name evidence="2" type="ORF">caldi_29470</name>
</gene>
<evidence type="ECO:0000313" key="3">
    <source>
        <dbReference type="Proteomes" id="UP001163687"/>
    </source>
</evidence>
<reference evidence="2" key="1">
    <citation type="submission" date="2022-03" db="EMBL/GenBank/DDBJ databases">
        <title>Complete genome sequence of Caldinitratiruptor microaerophilus.</title>
        <authorList>
            <person name="Mukaiyama R."/>
            <person name="Nishiyama T."/>
            <person name="Ueda K."/>
        </authorList>
    </citation>
    <scope>NUCLEOTIDE SEQUENCE</scope>
    <source>
        <strain evidence="2">JCM 16183</strain>
    </source>
</reference>
<name>A0AA35CPP5_9FIRM</name>
<dbReference type="Gene3D" id="1.25.40.10">
    <property type="entry name" value="Tetratricopeptide repeat domain"/>
    <property type="match status" value="2"/>
</dbReference>
<dbReference type="PROSITE" id="PS50005">
    <property type="entry name" value="TPR"/>
    <property type="match status" value="3"/>
</dbReference>
<keyword evidence="3" id="KW-1185">Reference proteome</keyword>
<dbReference type="PANTHER" id="PTHR44998:SF1">
    <property type="entry name" value="UDP-N-ACETYLGLUCOSAMINE--PEPTIDE N-ACETYLGLUCOSAMINYLTRANSFERASE 110 KDA SUBUNIT"/>
    <property type="match status" value="1"/>
</dbReference>
<evidence type="ECO:0008006" key="4">
    <source>
        <dbReference type="Google" id="ProtNLM"/>
    </source>
</evidence>
<dbReference type="InterPro" id="IPR011990">
    <property type="entry name" value="TPR-like_helical_dom_sf"/>
</dbReference>
<feature type="repeat" description="TPR" evidence="1">
    <location>
        <begin position="74"/>
        <end position="107"/>
    </location>
</feature>
<evidence type="ECO:0000313" key="2">
    <source>
        <dbReference type="EMBL" id="BDG61857.1"/>
    </source>
</evidence>
<organism evidence="2 3">
    <name type="scientific">Caldinitratiruptor microaerophilus</name>
    <dbReference type="NCBI Taxonomy" id="671077"/>
    <lineage>
        <taxon>Bacteria</taxon>
        <taxon>Bacillati</taxon>
        <taxon>Bacillota</taxon>
        <taxon>Clostridia</taxon>
        <taxon>Eubacteriales</taxon>
        <taxon>Symbiobacteriaceae</taxon>
        <taxon>Caldinitratiruptor</taxon>
    </lineage>
</organism>